<dbReference type="Gene3D" id="1.10.3880.10">
    <property type="entry name" value="Fe(II) trafficking protein YggX"/>
    <property type="match status" value="1"/>
</dbReference>
<name>A0ABU3BB84_9GAMM</name>
<dbReference type="EMBL" id="JAVRHY010000019">
    <property type="protein sequence ID" value="MDT0619718.1"/>
    <property type="molecule type" value="Genomic_DNA"/>
</dbReference>
<sequence>MSRTVQCVKLGQEAEGLPRPPLPGDIGQRIYDNVSAQAWQQWLTEQTRLINEYGLHLADPKAREFLTEQMEEYFFGSGETAETHWVPPEEGSGNSE</sequence>
<comment type="similarity">
    <text evidence="2">Belongs to the Fe(2+)-trafficking protein family.</text>
</comment>
<dbReference type="HAMAP" id="MF_00686">
    <property type="entry name" value="Fe_traffic_YggX"/>
    <property type="match status" value="1"/>
</dbReference>
<gene>
    <name evidence="4" type="ORF">RM531_14660</name>
</gene>
<dbReference type="Pfam" id="PF04362">
    <property type="entry name" value="Iron_traffic"/>
    <property type="match status" value="1"/>
</dbReference>
<comment type="caution">
    <text evidence="4">The sequence shown here is derived from an EMBL/GenBank/DDBJ whole genome shotgun (WGS) entry which is preliminary data.</text>
</comment>
<evidence type="ECO:0000256" key="3">
    <source>
        <dbReference type="SAM" id="MobiDB-lite"/>
    </source>
</evidence>
<dbReference type="PANTHER" id="PTHR36965">
    <property type="entry name" value="FE(2+)-TRAFFICKING PROTEIN-RELATED"/>
    <property type="match status" value="1"/>
</dbReference>
<dbReference type="Proteomes" id="UP001259982">
    <property type="component" value="Unassembled WGS sequence"/>
</dbReference>
<comment type="function">
    <text evidence="2">Could be a mediator in iron transactions between iron acquisition and iron-requiring processes, such as synthesis and/or repair of Fe-S clusters in biosynthetic enzymes.</text>
</comment>
<dbReference type="InterPro" id="IPR007457">
    <property type="entry name" value="Fe_traffick_prot_YggX"/>
</dbReference>
<reference evidence="4 5" key="1">
    <citation type="submission" date="2023-09" db="EMBL/GenBank/DDBJ databases">
        <authorList>
            <person name="Rey-Velasco X."/>
        </authorList>
    </citation>
    <scope>NUCLEOTIDE SEQUENCE [LARGE SCALE GENOMIC DNA]</scope>
    <source>
        <strain evidence="4 5">P385</strain>
    </source>
</reference>
<dbReference type="SUPFAM" id="SSF111148">
    <property type="entry name" value="YggX-like"/>
    <property type="match status" value="1"/>
</dbReference>
<evidence type="ECO:0000313" key="5">
    <source>
        <dbReference type="Proteomes" id="UP001259982"/>
    </source>
</evidence>
<dbReference type="RefSeq" id="WP_311660331.1">
    <property type="nucleotide sequence ID" value="NZ_JAVRHY010000019.1"/>
</dbReference>
<proteinExistence type="inferred from homology"/>
<evidence type="ECO:0000256" key="2">
    <source>
        <dbReference type="HAMAP-Rule" id="MF_00686"/>
    </source>
</evidence>
<protein>
    <recommendedName>
        <fullName evidence="2">Probable Fe(2+)-trafficking protein</fullName>
    </recommendedName>
</protein>
<organism evidence="4 5">
    <name type="scientific">Spectribacter acetivorans</name>
    <dbReference type="NCBI Taxonomy" id="3075603"/>
    <lineage>
        <taxon>Bacteria</taxon>
        <taxon>Pseudomonadati</taxon>
        <taxon>Pseudomonadota</taxon>
        <taxon>Gammaproteobacteria</taxon>
        <taxon>Salinisphaerales</taxon>
        <taxon>Salinisphaeraceae</taxon>
        <taxon>Spectribacter</taxon>
    </lineage>
</organism>
<keyword evidence="1 2" id="KW-0408">Iron</keyword>
<evidence type="ECO:0000256" key="1">
    <source>
        <dbReference type="ARBA" id="ARBA00023004"/>
    </source>
</evidence>
<dbReference type="PIRSF" id="PIRSF029827">
    <property type="entry name" value="Fe_traffic_YggX"/>
    <property type="match status" value="1"/>
</dbReference>
<accession>A0ABU3BB84</accession>
<evidence type="ECO:0000313" key="4">
    <source>
        <dbReference type="EMBL" id="MDT0619718.1"/>
    </source>
</evidence>
<keyword evidence="5" id="KW-1185">Reference proteome</keyword>
<dbReference type="InterPro" id="IPR036766">
    <property type="entry name" value="Fe_traffick_prot_YggX_sf"/>
</dbReference>
<dbReference type="PANTHER" id="PTHR36965:SF1">
    <property type="entry name" value="FE(2+)-TRAFFICKING PROTEIN-RELATED"/>
    <property type="match status" value="1"/>
</dbReference>
<dbReference type="NCBIfam" id="NF003817">
    <property type="entry name" value="PRK05408.1"/>
    <property type="match status" value="1"/>
</dbReference>
<feature type="region of interest" description="Disordered" evidence="3">
    <location>
        <begin position="77"/>
        <end position="96"/>
    </location>
</feature>